<sequence length="106" mass="13101">MFFYLILIFVFFMLVFYLINFFFSKNFDFFDDVSSFECGFFCLGYFKGFNINFFLLMVIFVIFDLEIVMLLSIFFSFSFFMFFFILLFFLGGFYLEWYLGKLVWVF</sequence>
<evidence type="ECO:0000313" key="10">
    <source>
        <dbReference type="EMBL" id="BAX87949.1"/>
    </source>
</evidence>
<keyword evidence="9" id="KW-0249">Electron transport</keyword>
<reference evidence="10" key="1">
    <citation type="submission" date="2017-01" db="EMBL/GenBank/DDBJ databases">
        <title>Genome analysis of Diploscapter coronatus: Insights into molecular peculiarities of a nematode with parthenogenetic reproduction.</title>
        <authorList>
            <person name="Hiraki H."/>
            <person name="Kagoshima H."/>
            <person name="Kraus C."/>
            <person name="Schiffer P.H."/>
            <person name="Ueta Y."/>
            <person name="Kroiher M."/>
            <person name="Schierenberg E."/>
            <person name="Kohara Y."/>
        </authorList>
    </citation>
    <scope>NUCLEOTIDE SEQUENCE</scope>
    <source>
        <strain evidence="10">PDL0010</strain>
    </source>
</reference>
<comment type="similarity">
    <text evidence="2 9">Belongs to the complex I subunit 3 family.</text>
</comment>
<evidence type="ECO:0000256" key="8">
    <source>
        <dbReference type="ARBA" id="ARBA00049551"/>
    </source>
</evidence>
<keyword evidence="9" id="KW-0520">NAD</keyword>
<protein>
    <recommendedName>
        <fullName evidence="3 9">NADH-ubiquinone oxidoreductase chain 3</fullName>
        <ecNumber evidence="9">7.1.1.2</ecNumber>
    </recommendedName>
</protein>
<evidence type="ECO:0000256" key="1">
    <source>
        <dbReference type="ARBA" id="ARBA00004370"/>
    </source>
</evidence>
<dbReference type="GeneID" id="33194480"/>
<comment type="function">
    <text evidence="9">Core subunit of the mitochondrial membrane respiratory chain NADH dehydrogenase (Complex I) which catalyzes electron transfer from NADH through the respiratory chain, using ubiquinone as an electron acceptor. Essential for the catalytic activity of complex I.</text>
</comment>
<keyword evidence="9" id="KW-0679">Respiratory chain</keyword>
<dbReference type="Gene3D" id="1.20.58.1610">
    <property type="entry name" value="NADH:ubiquinone/plastoquinone oxidoreductase, chain 3"/>
    <property type="match status" value="1"/>
</dbReference>
<comment type="subcellular location">
    <subcellularLocation>
        <location evidence="1">Membrane</location>
    </subcellularLocation>
    <subcellularLocation>
        <location evidence="9">Mitochondrion membrane</location>
        <topology evidence="9">Multi-pass membrane protein</topology>
    </subcellularLocation>
</comment>
<dbReference type="RefSeq" id="YP_009389046.1">
    <property type="nucleotide sequence ID" value="NC_035106.1"/>
</dbReference>
<dbReference type="AlphaFoldDB" id="A0A1Y1D5U1"/>
<keyword evidence="6 9" id="KW-1133">Transmembrane helix</keyword>
<dbReference type="GO" id="GO:0008137">
    <property type="term" value="F:NADH dehydrogenase (ubiquinone) activity"/>
    <property type="evidence" value="ECO:0007669"/>
    <property type="project" value="UniProtKB-UniRule"/>
</dbReference>
<keyword evidence="9 10" id="KW-0496">Mitochondrion</keyword>
<keyword evidence="9" id="KW-1278">Translocase</keyword>
<accession>A0A1Y1D5U1</accession>
<dbReference type="InterPro" id="IPR000440">
    <property type="entry name" value="NADH_UbQ/plastoQ_OxRdtase_su3"/>
</dbReference>
<evidence type="ECO:0000256" key="3">
    <source>
        <dbReference type="ARBA" id="ARBA00021007"/>
    </source>
</evidence>
<organism evidence="10">
    <name type="scientific">Diploscapter coronatus</name>
    <dbReference type="NCBI Taxonomy" id="288516"/>
    <lineage>
        <taxon>Eukaryota</taxon>
        <taxon>Metazoa</taxon>
        <taxon>Ecdysozoa</taxon>
        <taxon>Nematoda</taxon>
        <taxon>Chromadorea</taxon>
        <taxon>Rhabditida</taxon>
        <taxon>Rhabditina</taxon>
        <taxon>Rhabditomorpha</taxon>
        <taxon>Rhabditoidea</taxon>
        <taxon>Rhabditidae</taxon>
        <taxon>Diploscapter</taxon>
    </lineage>
</organism>
<dbReference type="GO" id="GO:0031966">
    <property type="term" value="C:mitochondrial membrane"/>
    <property type="evidence" value="ECO:0007669"/>
    <property type="project" value="UniProtKB-SubCell"/>
</dbReference>
<geneLocation type="mitochondrion" evidence="10"/>
<keyword evidence="4 9" id="KW-0813">Transport</keyword>
<name>A0A1Y1D5U1_9BILA</name>
<evidence type="ECO:0000256" key="2">
    <source>
        <dbReference type="ARBA" id="ARBA00008472"/>
    </source>
</evidence>
<keyword evidence="7 9" id="KW-0472">Membrane</keyword>
<dbReference type="InterPro" id="IPR038430">
    <property type="entry name" value="NDAH_ubi_oxred_su3_sf"/>
</dbReference>
<dbReference type="EMBL" id="LC213018">
    <property type="protein sequence ID" value="BAX87949.1"/>
    <property type="molecule type" value="Genomic_DNA"/>
</dbReference>
<evidence type="ECO:0000256" key="7">
    <source>
        <dbReference type="ARBA" id="ARBA00023136"/>
    </source>
</evidence>
<proteinExistence type="inferred from homology"/>
<evidence type="ECO:0000256" key="9">
    <source>
        <dbReference type="RuleBase" id="RU003640"/>
    </source>
</evidence>
<comment type="catalytic activity">
    <reaction evidence="8 9">
        <text>a ubiquinone + NADH + 5 H(+)(in) = a ubiquinol + NAD(+) + 4 H(+)(out)</text>
        <dbReference type="Rhea" id="RHEA:29091"/>
        <dbReference type="Rhea" id="RHEA-COMP:9565"/>
        <dbReference type="Rhea" id="RHEA-COMP:9566"/>
        <dbReference type="ChEBI" id="CHEBI:15378"/>
        <dbReference type="ChEBI" id="CHEBI:16389"/>
        <dbReference type="ChEBI" id="CHEBI:17976"/>
        <dbReference type="ChEBI" id="CHEBI:57540"/>
        <dbReference type="ChEBI" id="CHEBI:57945"/>
        <dbReference type="EC" id="7.1.1.2"/>
    </reaction>
</comment>
<feature type="transmembrane region" description="Helical" evidence="9">
    <location>
        <begin position="43"/>
        <end position="63"/>
    </location>
</feature>
<feature type="transmembrane region" description="Helical" evidence="9">
    <location>
        <begin position="5"/>
        <end position="23"/>
    </location>
</feature>
<evidence type="ECO:0000256" key="4">
    <source>
        <dbReference type="ARBA" id="ARBA00022448"/>
    </source>
</evidence>
<evidence type="ECO:0000256" key="6">
    <source>
        <dbReference type="ARBA" id="ARBA00022989"/>
    </source>
</evidence>
<evidence type="ECO:0000256" key="5">
    <source>
        <dbReference type="ARBA" id="ARBA00022692"/>
    </source>
</evidence>
<feature type="transmembrane region" description="Helical" evidence="9">
    <location>
        <begin position="70"/>
        <end position="95"/>
    </location>
</feature>
<dbReference type="Pfam" id="PF00507">
    <property type="entry name" value="Oxidored_q4"/>
    <property type="match status" value="1"/>
</dbReference>
<keyword evidence="5 9" id="KW-0812">Transmembrane</keyword>
<dbReference type="CTD" id="33194480"/>
<dbReference type="EC" id="7.1.1.2" evidence="9"/>
<keyword evidence="9" id="KW-0830">Ubiquinone</keyword>